<protein>
    <submittedName>
        <fullName evidence="1">Uncharacterized protein</fullName>
    </submittedName>
</protein>
<name>A0ACA9UQP7_BIOOC</name>
<comment type="caution">
    <text evidence="1">The sequence shown here is derived from an EMBL/GenBank/DDBJ whole genome shotgun (WGS) entry which is preliminary data.</text>
</comment>
<reference evidence="1" key="2">
    <citation type="submission" date="2021-10" db="EMBL/GenBank/DDBJ databases">
        <authorList>
            <person name="Piombo E."/>
        </authorList>
    </citation>
    <scope>NUCLEOTIDE SEQUENCE</scope>
</reference>
<reference evidence="1" key="1">
    <citation type="submission" date="2020-04" db="EMBL/GenBank/DDBJ databases">
        <authorList>
            <person name="Broberg M."/>
        </authorList>
    </citation>
    <scope>NUCLEOTIDE SEQUENCE</scope>
</reference>
<dbReference type="EMBL" id="CADEHS020000583">
    <property type="protein sequence ID" value="CAG9955395.1"/>
    <property type="molecule type" value="Genomic_DNA"/>
</dbReference>
<organism evidence="1 2">
    <name type="scientific">Clonostachys rosea f. rosea IK726</name>
    <dbReference type="NCBI Taxonomy" id="1349383"/>
    <lineage>
        <taxon>Eukaryota</taxon>
        <taxon>Fungi</taxon>
        <taxon>Dikarya</taxon>
        <taxon>Ascomycota</taxon>
        <taxon>Pezizomycotina</taxon>
        <taxon>Sordariomycetes</taxon>
        <taxon>Hypocreomycetidae</taxon>
        <taxon>Hypocreales</taxon>
        <taxon>Bionectriaceae</taxon>
        <taxon>Clonostachys</taxon>
    </lineage>
</organism>
<gene>
    <name evidence="1" type="ORF">CRV2_00019104</name>
</gene>
<proteinExistence type="predicted"/>
<keyword evidence="2" id="KW-1185">Reference proteome</keyword>
<dbReference type="Proteomes" id="UP000836387">
    <property type="component" value="Unassembled WGS sequence"/>
</dbReference>
<accession>A0ACA9UQP7</accession>
<evidence type="ECO:0000313" key="2">
    <source>
        <dbReference type="Proteomes" id="UP000836387"/>
    </source>
</evidence>
<evidence type="ECO:0000313" key="1">
    <source>
        <dbReference type="EMBL" id="CAG9955395.1"/>
    </source>
</evidence>
<sequence>MESQRGALRCVPTGYCGSMGRRIRQDDSLCARRRTSPSFLLLIRFRKPRRPSRGRTIMDFPGRVAARGGCSSTSARNGRLIRTITDEVVGTNTRVLVVSRAELEIRHAITDDALKGFAEYDISPDDVRWDTALAMDKPKCFNATF</sequence>